<keyword evidence="2" id="KW-1185">Reference proteome</keyword>
<dbReference type="PANTHER" id="PTHR36795:SF2">
    <property type="entry name" value="OS01G0938400 PROTEIN"/>
    <property type="match status" value="1"/>
</dbReference>
<reference evidence="1" key="1">
    <citation type="submission" date="2020-03" db="EMBL/GenBank/DDBJ databases">
        <title>A high-quality chromosome-level genome assembly of a woody plant with both climbing and erect habits, Rhamnella rubrinervis.</title>
        <authorList>
            <person name="Lu Z."/>
            <person name="Yang Y."/>
            <person name="Zhu X."/>
            <person name="Sun Y."/>
        </authorList>
    </citation>
    <scope>NUCLEOTIDE SEQUENCE</scope>
    <source>
        <strain evidence="1">BYM</strain>
        <tissue evidence="1">Leaf</tissue>
    </source>
</reference>
<organism evidence="1 2">
    <name type="scientific">Rhamnella rubrinervis</name>
    <dbReference type="NCBI Taxonomy" id="2594499"/>
    <lineage>
        <taxon>Eukaryota</taxon>
        <taxon>Viridiplantae</taxon>
        <taxon>Streptophyta</taxon>
        <taxon>Embryophyta</taxon>
        <taxon>Tracheophyta</taxon>
        <taxon>Spermatophyta</taxon>
        <taxon>Magnoliopsida</taxon>
        <taxon>eudicotyledons</taxon>
        <taxon>Gunneridae</taxon>
        <taxon>Pentapetalae</taxon>
        <taxon>rosids</taxon>
        <taxon>fabids</taxon>
        <taxon>Rosales</taxon>
        <taxon>Rhamnaceae</taxon>
        <taxon>rhamnoid group</taxon>
        <taxon>Rhamneae</taxon>
        <taxon>Rhamnella</taxon>
    </lineage>
</organism>
<comment type="caution">
    <text evidence="1">The sequence shown here is derived from an EMBL/GenBank/DDBJ whole genome shotgun (WGS) entry which is preliminary data.</text>
</comment>
<dbReference type="Proteomes" id="UP000796880">
    <property type="component" value="Unassembled WGS sequence"/>
</dbReference>
<dbReference type="OrthoDB" id="1932414at2759"/>
<dbReference type="EMBL" id="VOIH02000006">
    <property type="protein sequence ID" value="KAF3444543.1"/>
    <property type="molecule type" value="Genomic_DNA"/>
</dbReference>
<gene>
    <name evidence="1" type="ORF">FNV43_RR14235</name>
</gene>
<dbReference type="PANTHER" id="PTHR36795">
    <property type="entry name" value="OS01G0938400 PROTEIN"/>
    <property type="match status" value="1"/>
</dbReference>
<dbReference type="AlphaFoldDB" id="A0A8K0H2P1"/>
<proteinExistence type="predicted"/>
<evidence type="ECO:0000313" key="2">
    <source>
        <dbReference type="Proteomes" id="UP000796880"/>
    </source>
</evidence>
<name>A0A8K0H2P1_9ROSA</name>
<accession>A0A8K0H2P1</accession>
<sequence length="132" mass="15597">MASASRVPYQRLRNEGGLDLYEDLEYQRAEKVLVSSRPRNFYRFRKVSFRRRFKLKIPSLRRILRRRAKLASAIRVSFGRVVKRLKESQSHLNELFAGNYLFLQVNPASLKYLDKSHDLHGLSSRYSIPRIA</sequence>
<protein>
    <submittedName>
        <fullName evidence="1">Uncharacterized protein</fullName>
    </submittedName>
</protein>
<evidence type="ECO:0000313" key="1">
    <source>
        <dbReference type="EMBL" id="KAF3444543.1"/>
    </source>
</evidence>